<dbReference type="Proteomes" id="UP001181693">
    <property type="component" value="Unassembled WGS sequence"/>
</dbReference>
<dbReference type="GO" id="GO:0008270">
    <property type="term" value="F:zinc ion binding"/>
    <property type="evidence" value="ECO:0007669"/>
    <property type="project" value="UniProtKB-KW"/>
</dbReference>
<dbReference type="GO" id="GO:0002682">
    <property type="term" value="P:regulation of immune system process"/>
    <property type="evidence" value="ECO:0007669"/>
    <property type="project" value="TreeGrafter"/>
</dbReference>
<proteinExistence type="predicted"/>
<evidence type="ECO:0000256" key="9">
    <source>
        <dbReference type="ARBA" id="ARBA00023163"/>
    </source>
</evidence>
<dbReference type="PANTHER" id="PTHR24399">
    <property type="entry name" value="ZINC FINGER AND BTB DOMAIN-CONTAINING"/>
    <property type="match status" value="1"/>
</dbReference>
<comment type="function">
    <text evidence="1">May be involved in transcriptional regulation.</text>
</comment>
<evidence type="ECO:0000256" key="6">
    <source>
        <dbReference type="ARBA" id="ARBA00022833"/>
    </source>
</evidence>
<evidence type="ECO:0000256" key="10">
    <source>
        <dbReference type="ARBA" id="ARBA00023242"/>
    </source>
</evidence>
<dbReference type="PROSITE" id="PS50157">
    <property type="entry name" value="ZINC_FINGER_C2H2_2"/>
    <property type="match status" value="1"/>
</dbReference>
<dbReference type="GO" id="GO:0001817">
    <property type="term" value="P:regulation of cytokine production"/>
    <property type="evidence" value="ECO:0007669"/>
    <property type="project" value="TreeGrafter"/>
</dbReference>
<dbReference type="AlphaFoldDB" id="A0AAV2ZI87"/>
<evidence type="ECO:0000256" key="8">
    <source>
        <dbReference type="ARBA" id="ARBA00023125"/>
    </source>
</evidence>
<comment type="caution">
    <text evidence="13">The sequence shown here is derived from an EMBL/GenBank/DDBJ whole genome shotgun (WGS) entry which is preliminary data.</text>
</comment>
<keyword evidence="6" id="KW-0862">Zinc</keyword>
<evidence type="ECO:0000256" key="1">
    <source>
        <dbReference type="ARBA" id="ARBA00003767"/>
    </source>
</evidence>
<keyword evidence="7" id="KW-0805">Transcription regulation</keyword>
<dbReference type="SUPFAM" id="SSF57667">
    <property type="entry name" value="beta-beta-alpha zinc fingers"/>
    <property type="match status" value="1"/>
</dbReference>
<keyword evidence="3" id="KW-0479">Metal-binding</keyword>
<dbReference type="GO" id="GO:0000978">
    <property type="term" value="F:RNA polymerase II cis-regulatory region sequence-specific DNA binding"/>
    <property type="evidence" value="ECO:0007669"/>
    <property type="project" value="TreeGrafter"/>
</dbReference>
<evidence type="ECO:0000313" key="13">
    <source>
        <dbReference type="EMBL" id="DBA15566.1"/>
    </source>
</evidence>
<gene>
    <name evidence="13" type="ORF">GDO54_004759</name>
</gene>
<organism evidence="13 14">
    <name type="scientific">Pyxicephalus adspersus</name>
    <name type="common">African bullfrog</name>
    <dbReference type="NCBI Taxonomy" id="30357"/>
    <lineage>
        <taxon>Eukaryota</taxon>
        <taxon>Metazoa</taxon>
        <taxon>Chordata</taxon>
        <taxon>Craniata</taxon>
        <taxon>Vertebrata</taxon>
        <taxon>Euteleostomi</taxon>
        <taxon>Amphibia</taxon>
        <taxon>Batrachia</taxon>
        <taxon>Anura</taxon>
        <taxon>Neobatrachia</taxon>
        <taxon>Ranoidea</taxon>
        <taxon>Pyxicephalidae</taxon>
        <taxon>Pyxicephalinae</taxon>
        <taxon>Pyxicephalus</taxon>
    </lineage>
</organism>
<evidence type="ECO:0000313" key="14">
    <source>
        <dbReference type="Proteomes" id="UP001181693"/>
    </source>
</evidence>
<dbReference type="Gene3D" id="3.30.160.60">
    <property type="entry name" value="Classic Zinc Finger"/>
    <property type="match status" value="1"/>
</dbReference>
<evidence type="ECO:0000259" key="12">
    <source>
        <dbReference type="PROSITE" id="PS50157"/>
    </source>
</evidence>
<dbReference type="FunFam" id="3.30.160.60:FF:000936">
    <property type="entry name" value="Zinc finger protein 577"/>
    <property type="match status" value="1"/>
</dbReference>
<dbReference type="GO" id="GO:0005654">
    <property type="term" value="C:nucleoplasm"/>
    <property type="evidence" value="ECO:0007669"/>
    <property type="project" value="TreeGrafter"/>
</dbReference>
<dbReference type="InterPro" id="IPR013087">
    <property type="entry name" value="Znf_C2H2_type"/>
</dbReference>
<evidence type="ECO:0000256" key="7">
    <source>
        <dbReference type="ARBA" id="ARBA00023015"/>
    </source>
</evidence>
<feature type="domain" description="C2H2-type" evidence="12">
    <location>
        <begin position="20"/>
        <end position="43"/>
    </location>
</feature>
<sequence length="150" mass="17129">MSFWGGESLHLRIHTGEKPFCCSECGKCFRHKLGLAEHKRTHTYIHVQNATNLSLGRVNLTYTKGFTNEKLYSCSDCGKYFARREAFTVKFIQERSPIHALNAVKVFPGEKPSVGTRGFIREKSHFCVQKVGNLLPREPIVHYTREATLV</sequence>
<protein>
    <recommendedName>
        <fullName evidence="12">C2H2-type domain-containing protein</fullName>
    </recommendedName>
</protein>
<comment type="subcellular location">
    <subcellularLocation>
        <location evidence="2">Nucleus</location>
    </subcellularLocation>
</comment>
<evidence type="ECO:0000256" key="4">
    <source>
        <dbReference type="ARBA" id="ARBA00022737"/>
    </source>
</evidence>
<evidence type="ECO:0000256" key="11">
    <source>
        <dbReference type="PROSITE-ProRule" id="PRU00042"/>
    </source>
</evidence>
<keyword evidence="10" id="KW-0539">Nucleus</keyword>
<reference evidence="13" key="1">
    <citation type="thesis" date="2020" institute="ProQuest LLC" country="789 East Eisenhower Parkway, Ann Arbor, MI, USA">
        <title>Comparative Genomics and Chromosome Evolution.</title>
        <authorList>
            <person name="Mudd A.B."/>
        </authorList>
    </citation>
    <scope>NUCLEOTIDE SEQUENCE</scope>
    <source>
        <strain evidence="13">1538</strain>
        <tissue evidence="13">Blood</tissue>
    </source>
</reference>
<dbReference type="PROSITE" id="PS00028">
    <property type="entry name" value="ZINC_FINGER_C2H2_1"/>
    <property type="match status" value="1"/>
</dbReference>
<accession>A0AAV2ZI87</accession>
<dbReference type="EMBL" id="DYDO01000012">
    <property type="protein sequence ID" value="DBA15566.1"/>
    <property type="molecule type" value="Genomic_DNA"/>
</dbReference>
<dbReference type="PANTHER" id="PTHR24399:SF23">
    <property type="entry name" value="C2H2-TYPE DOMAIN-CONTAINING PROTEIN"/>
    <property type="match status" value="1"/>
</dbReference>
<keyword evidence="5 11" id="KW-0863">Zinc-finger</keyword>
<keyword evidence="4" id="KW-0677">Repeat</keyword>
<keyword evidence="9" id="KW-0804">Transcription</keyword>
<evidence type="ECO:0000256" key="5">
    <source>
        <dbReference type="ARBA" id="ARBA00022771"/>
    </source>
</evidence>
<name>A0AAV2ZI87_PYXAD</name>
<dbReference type="GO" id="GO:0001227">
    <property type="term" value="F:DNA-binding transcription repressor activity, RNA polymerase II-specific"/>
    <property type="evidence" value="ECO:0007669"/>
    <property type="project" value="TreeGrafter"/>
</dbReference>
<dbReference type="InterPro" id="IPR036236">
    <property type="entry name" value="Znf_C2H2_sf"/>
</dbReference>
<evidence type="ECO:0000256" key="2">
    <source>
        <dbReference type="ARBA" id="ARBA00004123"/>
    </source>
</evidence>
<keyword evidence="8" id="KW-0238">DNA-binding</keyword>
<keyword evidence="14" id="KW-1185">Reference proteome</keyword>
<evidence type="ECO:0000256" key="3">
    <source>
        <dbReference type="ARBA" id="ARBA00022723"/>
    </source>
</evidence>